<dbReference type="Proteomes" id="UP000319143">
    <property type="component" value="Unassembled WGS sequence"/>
</dbReference>
<keyword evidence="3" id="KW-1185">Reference proteome</keyword>
<dbReference type="AlphaFoldDB" id="A0A5C6DYA8"/>
<organism evidence="2 3">
    <name type="scientific">Novipirellula artificiosorum</name>
    <dbReference type="NCBI Taxonomy" id="2528016"/>
    <lineage>
        <taxon>Bacteria</taxon>
        <taxon>Pseudomonadati</taxon>
        <taxon>Planctomycetota</taxon>
        <taxon>Planctomycetia</taxon>
        <taxon>Pirellulales</taxon>
        <taxon>Pirellulaceae</taxon>
        <taxon>Novipirellula</taxon>
    </lineage>
</organism>
<comment type="caution">
    <text evidence="2">The sequence shown here is derived from an EMBL/GenBank/DDBJ whole genome shotgun (WGS) entry which is preliminary data.</text>
</comment>
<protein>
    <submittedName>
        <fullName evidence="2">Uncharacterized protein</fullName>
    </submittedName>
</protein>
<feature type="region of interest" description="Disordered" evidence="1">
    <location>
        <begin position="46"/>
        <end position="70"/>
    </location>
</feature>
<evidence type="ECO:0000256" key="1">
    <source>
        <dbReference type="SAM" id="MobiDB-lite"/>
    </source>
</evidence>
<gene>
    <name evidence="2" type="ORF">Poly41_12230</name>
</gene>
<dbReference type="EMBL" id="SJPV01000002">
    <property type="protein sequence ID" value="TWU40391.1"/>
    <property type="molecule type" value="Genomic_DNA"/>
</dbReference>
<accession>A0A5C6DYA8</accession>
<reference evidence="2 3" key="1">
    <citation type="submission" date="2019-02" db="EMBL/GenBank/DDBJ databases">
        <title>Deep-cultivation of Planctomycetes and their phenomic and genomic characterization uncovers novel biology.</title>
        <authorList>
            <person name="Wiegand S."/>
            <person name="Jogler M."/>
            <person name="Boedeker C."/>
            <person name="Pinto D."/>
            <person name="Vollmers J."/>
            <person name="Rivas-Marin E."/>
            <person name="Kohn T."/>
            <person name="Peeters S.H."/>
            <person name="Heuer A."/>
            <person name="Rast P."/>
            <person name="Oberbeckmann S."/>
            <person name="Bunk B."/>
            <person name="Jeske O."/>
            <person name="Meyerdierks A."/>
            <person name="Storesund J.E."/>
            <person name="Kallscheuer N."/>
            <person name="Luecker S."/>
            <person name="Lage O.M."/>
            <person name="Pohl T."/>
            <person name="Merkel B.J."/>
            <person name="Hornburger P."/>
            <person name="Mueller R.-W."/>
            <person name="Bruemmer F."/>
            <person name="Labrenz M."/>
            <person name="Spormann A.M."/>
            <person name="Op Den Camp H."/>
            <person name="Overmann J."/>
            <person name="Amann R."/>
            <person name="Jetten M.S.M."/>
            <person name="Mascher T."/>
            <person name="Medema M.H."/>
            <person name="Devos D.P."/>
            <person name="Kaster A.-K."/>
            <person name="Ovreas L."/>
            <person name="Rohde M."/>
            <person name="Galperin M.Y."/>
            <person name="Jogler C."/>
        </authorList>
    </citation>
    <scope>NUCLEOTIDE SEQUENCE [LARGE SCALE GENOMIC DNA]</scope>
    <source>
        <strain evidence="2 3">Poly41</strain>
    </source>
</reference>
<name>A0A5C6DYA8_9BACT</name>
<proteinExistence type="predicted"/>
<evidence type="ECO:0000313" key="3">
    <source>
        <dbReference type="Proteomes" id="UP000319143"/>
    </source>
</evidence>
<sequence>MLSEPLRATSSYFQGQGSALPQLNLEFAADRIILFSSRAFMGIGDSPVRSKMAGTPVNPWKRSGMTSQYS</sequence>
<evidence type="ECO:0000313" key="2">
    <source>
        <dbReference type="EMBL" id="TWU40391.1"/>
    </source>
</evidence>